<reference evidence="1" key="1">
    <citation type="submission" date="2018-12" db="EMBL/GenBank/DDBJ databases">
        <authorList>
            <person name="Will S."/>
            <person name="Neumann-Schaal M."/>
            <person name="Henke P."/>
        </authorList>
    </citation>
    <scope>NUCLEOTIDE SEQUENCE</scope>
    <source>
        <strain evidence="1">PCC 7102</strain>
    </source>
</reference>
<dbReference type="GO" id="GO:0051536">
    <property type="term" value="F:iron-sulfur cluster binding"/>
    <property type="evidence" value="ECO:0007669"/>
    <property type="project" value="InterPro"/>
</dbReference>
<evidence type="ECO:0008006" key="3">
    <source>
        <dbReference type="Google" id="ProtNLM"/>
    </source>
</evidence>
<dbReference type="SUPFAM" id="SSF53807">
    <property type="entry name" value="Helical backbone' metal receptor"/>
    <property type="match status" value="1"/>
</dbReference>
<organism evidence="1 2">
    <name type="scientific">Dulcicalothrix desertica PCC 7102</name>
    <dbReference type="NCBI Taxonomy" id="232991"/>
    <lineage>
        <taxon>Bacteria</taxon>
        <taxon>Bacillati</taxon>
        <taxon>Cyanobacteriota</taxon>
        <taxon>Cyanophyceae</taxon>
        <taxon>Nostocales</taxon>
        <taxon>Calotrichaceae</taxon>
        <taxon>Dulcicalothrix</taxon>
    </lineage>
</organism>
<dbReference type="Gene3D" id="3.40.50.1980">
    <property type="entry name" value="Nitrogenase molybdenum iron protein domain"/>
    <property type="match status" value="1"/>
</dbReference>
<dbReference type="OrthoDB" id="516328at2"/>
<dbReference type="EMBL" id="RSCL01000005">
    <property type="protein sequence ID" value="RUT07257.1"/>
    <property type="molecule type" value="Genomic_DNA"/>
</dbReference>
<evidence type="ECO:0000313" key="1">
    <source>
        <dbReference type="EMBL" id="RUT07257.1"/>
    </source>
</evidence>
<proteinExistence type="predicted"/>
<protein>
    <recommendedName>
        <fullName evidence="3">Nitrogenase/oxidoreductase component 1 domain-containing protein</fullName>
    </recommendedName>
</protein>
<dbReference type="AlphaFoldDB" id="A0A3S1CH84"/>
<dbReference type="InterPro" id="IPR010143">
    <property type="entry name" value="Nase_comp1_asu"/>
</dbReference>
<gene>
    <name evidence="1" type="ORF">DSM106972_025180</name>
</gene>
<dbReference type="Proteomes" id="UP000271624">
    <property type="component" value="Unassembled WGS sequence"/>
</dbReference>
<keyword evidence="2" id="KW-1185">Reference proteome</keyword>
<reference evidence="1" key="2">
    <citation type="journal article" date="2019" name="Genome Biol. Evol.">
        <title>Day and night: Metabolic profiles and evolutionary relationships of six axenic non-marine cyanobacteria.</title>
        <authorList>
            <person name="Will S.E."/>
            <person name="Henke P."/>
            <person name="Boedeker C."/>
            <person name="Huang S."/>
            <person name="Brinkmann H."/>
            <person name="Rohde M."/>
            <person name="Jarek M."/>
            <person name="Friedl T."/>
            <person name="Seufert S."/>
            <person name="Schumacher M."/>
            <person name="Overmann J."/>
            <person name="Neumann-Schaal M."/>
            <person name="Petersen J."/>
        </authorList>
    </citation>
    <scope>NUCLEOTIDE SEQUENCE [LARGE SCALE GENOMIC DNA]</scope>
    <source>
        <strain evidence="1">PCC 7102</strain>
    </source>
</reference>
<accession>A0A3S1CH84</accession>
<name>A0A3S1CH84_9CYAN</name>
<comment type="caution">
    <text evidence="1">The sequence shown here is derived from an EMBL/GenBank/DDBJ whole genome shotgun (WGS) entry which is preliminary data.</text>
</comment>
<dbReference type="PANTHER" id="PTHR43457">
    <property type="entry name" value="NITROGENASE MOLYBDENUM-IRON PROTEIN ALPHA CHAIN"/>
    <property type="match status" value="1"/>
</dbReference>
<evidence type="ECO:0000313" key="2">
    <source>
        <dbReference type="Proteomes" id="UP000271624"/>
    </source>
</evidence>
<dbReference type="PANTHER" id="PTHR43457:SF1">
    <property type="entry name" value="NITROGENASE MOLYBDENUM-IRON PROTEIN ALPHA CHAIN"/>
    <property type="match status" value="1"/>
</dbReference>
<dbReference type="GO" id="GO:0016163">
    <property type="term" value="F:nitrogenase activity"/>
    <property type="evidence" value="ECO:0007669"/>
    <property type="project" value="InterPro"/>
</dbReference>
<sequence>MHFLNYSGPYHGYDGFAIFARDMDLALNSPTWGLINTPWKKAEVTAKAA</sequence>